<evidence type="ECO:0000256" key="1">
    <source>
        <dbReference type="SAM" id="Phobius"/>
    </source>
</evidence>
<dbReference type="AlphaFoldDB" id="A0AAJ4WA14"/>
<feature type="transmembrane region" description="Helical" evidence="1">
    <location>
        <begin position="12"/>
        <end position="32"/>
    </location>
</feature>
<dbReference type="Proteomes" id="UP000226420">
    <property type="component" value="Unassembled WGS sequence"/>
</dbReference>
<gene>
    <name evidence="2" type="ORF">SAMN02745723_103287</name>
</gene>
<reference evidence="2 3" key="1">
    <citation type="submission" date="2016-10" db="EMBL/GenBank/DDBJ databases">
        <authorList>
            <person name="Varghese N."/>
            <person name="Submissions S."/>
        </authorList>
    </citation>
    <scope>NUCLEOTIDE SEQUENCE [LARGE SCALE GENOMIC DNA]</scope>
    <source>
        <strain evidence="2 3">DSM 5563</strain>
    </source>
</reference>
<evidence type="ECO:0008006" key="4">
    <source>
        <dbReference type="Google" id="ProtNLM"/>
    </source>
</evidence>
<proteinExistence type="predicted"/>
<keyword evidence="1" id="KW-0472">Membrane</keyword>
<accession>A0AAJ4WA14</accession>
<keyword evidence="1" id="KW-0812">Transmembrane</keyword>
<dbReference type="Pfam" id="PF10713">
    <property type="entry name" value="DUF2509"/>
    <property type="match status" value="1"/>
</dbReference>
<comment type="caution">
    <text evidence="2">The sequence shown here is derived from an EMBL/GenBank/DDBJ whole genome shotgun (WGS) entry which is preliminary data.</text>
</comment>
<evidence type="ECO:0000313" key="3">
    <source>
        <dbReference type="Proteomes" id="UP000226420"/>
    </source>
</evidence>
<keyword evidence="1" id="KW-1133">Transmembrane helix</keyword>
<organism evidence="2 3">
    <name type="scientific">Pragia fontium DSM 5563 = ATCC 49100</name>
    <dbReference type="NCBI Taxonomy" id="1122977"/>
    <lineage>
        <taxon>Bacteria</taxon>
        <taxon>Pseudomonadati</taxon>
        <taxon>Pseudomonadota</taxon>
        <taxon>Gammaproteobacteria</taxon>
        <taxon>Enterobacterales</taxon>
        <taxon>Budviciaceae</taxon>
        <taxon>Pragia</taxon>
    </lineage>
</organism>
<dbReference type="EMBL" id="FOLW01000003">
    <property type="protein sequence ID" value="SFC67702.1"/>
    <property type="molecule type" value="Genomic_DNA"/>
</dbReference>
<protein>
    <recommendedName>
        <fullName evidence="4">DUF2509 domain-containing protein</fullName>
    </recommendedName>
</protein>
<evidence type="ECO:0000313" key="2">
    <source>
        <dbReference type="EMBL" id="SFC67702.1"/>
    </source>
</evidence>
<name>A0AAJ4WA14_9GAMM</name>
<sequence>MSKHRQEDLKRQQGYSTIVMVMLLMLFGTLMLKGLNGQLTTQVRIYADERRYFRAYYQAVSSLSWGLAQPWIGLNANWQCRRSENIGLTSCAKQLSDSQVLLRGEGSGGAHPLPLTLFQLAEVKPGNITSLEIKLKPLPYGRIDFCPLKTAVECQP</sequence>
<dbReference type="RefSeq" id="WP_053007645.1">
    <property type="nucleotide sequence ID" value="NZ_FOLW01000003.1"/>
</dbReference>
<dbReference type="InterPro" id="IPR019652">
    <property type="entry name" value="DUF2509"/>
</dbReference>